<dbReference type="AlphaFoldDB" id="A0A5C8HVF0"/>
<name>A0A5C8HVF0_9MICO</name>
<evidence type="ECO:0000313" key="4">
    <source>
        <dbReference type="Proteomes" id="UP000321949"/>
    </source>
</evidence>
<feature type="transmembrane region" description="Helical" evidence="2">
    <location>
        <begin position="127"/>
        <end position="148"/>
    </location>
</feature>
<dbReference type="EMBL" id="VRSX01000005">
    <property type="protein sequence ID" value="TXK09150.1"/>
    <property type="molecule type" value="Genomic_DNA"/>
</dbReference>
<dbReference type="OrthoDB" id="4350047at2"/>
<sequence>MARVRSRRPAAAPPAAKPEAAEDAAPAGLGFEKWMSFLSTFIAPATLITGLLFYFGYVSSRAFFLYFGVDVDVLGLSNQQFVMRSPGALFIPVMVLLLLAAAVIAVHRMLRRRLAASAAARRRVAGVLGWTGVLLLIAGLALAFGYAFLAAWPFYGFATAASLAIGAGLAAYAASTAPPPGDAARARPLVVLLVAVMVAGTFWATATIAEWWGRGQARTQAADLSTLPAVVLDTRERLAPGSPAISLIELEQERDAAGEPLPGQFAYRYHGLRLLVRGEDRLFLVPDRWSPNASTLVVPLGDDIRVRFRFFPDENPPD</sequence>
<organism evidence="3 4">
    <name type="scientific">Microbacterium saccharophilum</name>
    <dbReference type="NCBI Taxonomy" id="1213358"/>
    <lineage>
        <taxon>Bacteria</taxon>
        <taxon>Bacillati</taxon>
        <taxon>Actinomycetota</taxon>
        <taxon>Actinomycetes</taxon>
        <taxon>Micrococcales</taxon>
        <taxon>Microbacteriaceae</taxon>
        <taxon>Microbacterium</taxon>
    </lineage>
</organism>
<evidence type="ECO:0000256" key="1">
    <source>
        <dbReference type="SAM" id="MobiDB-lite"/>
    </source>
</evidence>
<feature type="transmembrane region" description="Helical" evidence="2">
    <location>
        <begin position="41"/>
        <end position="67"/>
    </location>
</feature>
<comment type="caution">
    <text evidence="3">The sequence shown here is derived from an EMBL/GenBank/DDBJ whole genome shotgun (WGS) entry which is preliminary data.</text>
</comment>
<reference evidence="3 4" key="1">
    <citation type="submission" date="2019-08" db="EMBL/GenBank/DDBJ databases">
        <authorList>
            <person name="Dong K."/>
        </authorList>
    </citation>
    <scope>NUCLEOTIDE SEQUENCE [LARGE SCALE GENOMIC DNA]</scope>
    <source>
        <strain evidence="3 4">K-1</strain>
    </source>
</reference>
<feature type="region of interest" description="Disordered" evidence="1">
    <location>
        <begin position="1"/>
        <end position="21"/>
    </location>
</feature>
<feature type="transmembrane region" description="Helical" evidence="2">
    <location>
        <begin position="154"/>
        <end position="177"/>
    </location>
</feature>
<accession>A0A5C8HVF0</accession>
<gene>
    <name evidence="3" type="ORF">FVP74_11580</name>
</gene>
<dbReference type="Proteomes" id="UP000321949">
    <property type="component" value="Unassembled WGS sequence"/>
</dbReference>
<evidence type="ECO:0000313" key="3">
    <source>
        <dbReference type="EMBL" id="TXK09150.1"/>
    </source>
</evidence>
<evidence type="ECO:0000256" key="2">
    <source>
        <dbReference type="SAM" id="Phobius"/>
    </source>
</evidence>
<keyword evidence="2" id="KW-1133">Transmembrane helix</keyword>
<protein>
    <submittedName>
        <fullName evidence="3">Uncharacterized protein</fullName>
    </submittedName>
</protein>
<dbReference type="RefSeq" id="WP_147050009.1">
    <property type="nucleotide sequence ID" value="NZ_BKAH01000004.1"/>
</dbReference>
<feature type="transmembrane region" description="Helical" evidence="2">
    <location>
        <begin position="87"/>
        <end position="106"/>
    </location>
</feature>
<keyword evidence="2" id="KW-0812">Transmembrane</keyword>
<keyword evidence="4" id="KW-1185">Reference proteome</keyword>
<keyword evidence="2" id="KW-0472">Membrane</keyword>
<feature type="transmembrane region" description="Helical" evidence="2">
    <location>
        <begin position="189"/>
        <end position="212"/>
    </location>
</feature>
<proteinExistence type="predicted"/>